<keyword evidence="7" id="KW-1185">Reference proteome</keyword>
<feature type="non-terminal residue" evidence="6">
    <location>
        <position position="556"/>
    </location>
</feature>
<evidence type="ECO:0000313" key="6">
    <source>
        <dbReference type="EMBL" id="CAL4134532.1"/>
    </source>
</evidence>
<comment type="subcellular location">
    <subcellularLocation>
        <location evidence="1">Nucleus</location>
    </subcellularLocation>
</comment>
<reference evidence="6 7" key="1">
    <citation type="submission" date="2024-05" db="EMBL/GenBank/DDBJ databases">
        <authorList>
            <person name="Wallberg A."/>
        </authorList>
    </citation>
    <scope>NUCLEOTIDE SEQUENCE [LARGE SCALE GENOMIC DNA]</scope>
</reference>
<dbReference type="GO" id="GO:0005634">
    <property type="term" value="C:nucleus"/>
    <property type="evidence" value="ECO:0007669"/>
    <property type="project" value="UniProtKB-SubCell"/>
</dbReference>
<dbReference type="GO" id="GO:0008270">
    <property type="term" value="F:zinc ion binding"/>
    <property type="evidence" value="ECO:0007669"/>
    <property type="project" value="UniProtKB-KW"/>
</dbReference>
<evidence type="ECO:0000256" key="2">
    <source>
        <dbReference type="ARBA" id="ARBA00022723"/>
    </source>
</evidence>
<proteinExistence type="predicted"/>
<dbReference type="PANTHER" id="PTHR46481:SF10">
    <property type="entry name" value="ZINC FINGER BED DOMAIN-CONTAINING PROTEIN 39"/>
    <property type="match status" value="1"/>
</dbReference>
<keyword evidence="4" id="KW-0862">Zinc</keyword>
<dbReference type="EMBL" id="CAXKWB010028857">
    <property type="protein sequence ID" value="CAL4134532.1"/>
    <property type="molecule type" value="Genomic_DNA"/>
</dbReference>
<evidence type="ECO:0000256" key="3">
    <source>
        <dbReference type="ARBA" id="ARBA00022771"/>
    </source>
</evidence>
<name>A0AAV2RQG5_MEGNR</name>
<evidence type="ECO:0000256" key="1">
    <source>
        <dbReference type="ARBA" id="ARBA00004123"/>
    </source>
</evidence>
<evidence type="ECO:0000256" key="5">
    <source>
        <dbReference type="ARBA" id="ARBA00023242"/>
    </source>
</evidence>
<dbReference type="Proteomes" id="UP001497623">
    <property type="component" value="Unassembled WGS sequence"/>
</dbReference>
<keyword evidence="5" id="KW-0539">Nucleus</keyword>
<gene>
    <name evidence="6" type="ORF">MNOR_LOCUS27432</name>
</gene>
<sequence>MSGNLRSWVYVLVEFDPVDNSKRYCKPCQEDGIKFELRCGGRIGTGSRQNTTNIIRHMEYKHPVKAAEKKTAHEENVQLIASQKRKAQGDATMRQVKLKQMLTEGNKGVKWTTKDPRCEKYHKRVCEYIVGSNKPVNTLDDPFFVNLLHELCPHYPVPSRDYFMKTILPKTEEEIVTKIGNLAKECTSLTLTSDIWTAPHCNDAFIALTATMISKDFKRYTAVLRCKHFPEAHTGANVTDIINKMLNDLDIPKSKIFAIITDNATVMTNGIEDTGIYNFGCFLHTLHLVVTKSVYEQPGVESLLNKCKEIVRLYKKSSKEKNLFEQVEVDEQVDTSKYRLKQEVAIRWMSVQDMVKQLLKVKNRVICWLVESSVEKTITGEEWLKLEGLANLLQPLENLFKRFSRRDASASDILKYVYYLPIRYSQRSMDIQGLKETKAKLLKKMAEKFQKYKDDDNLIVATFLNPNNKLRYFAKTGDQNLSLQSICHKIYRIYRSLNNEDEENMEEDDENNYVGFETDGRDGTMNEDDIASTLFPVTQANVGSVLSKFSTKDLLD</sequence>
<evidence type="ECO:0000313" key="7">
    <source>
        <dbReference type="Proteomes" id="UP001497623"/>
    </source>
</evidence>
<dbReference type="InterPro" id="IPR012337">
    <property type="entry name" value="RNaseH-like_sf"/>
</dbReference>
<accession>A0AAV2RQG5</accession>
<protein>
    <recommendedName>
        <fullName evidence="8">Transposase</fullName>
    </recommendedName>
</protein>
<dbReference type="PANTHER" id="PTHR46481">
    <property type="entry name" value="ZINC FINGER BED DOMAIN-CONTAINING PROTEIN 4"/>
    <property type="match status" value="1"/>
</dbReference>
<keyword evidence="2" id="KW-0479">Metal-binding</keyword>
<dbReference type="InterPro" id="IPR052035">
    <property type="entry name" value="ZnF_BED_domain_contain"/>
</dbReference>
<comment type="caution">
    <text evidence="6">The sequence shown here is derived from an EMBL/GenBank/DDBJ whole genome shotgun (WGS) entry which is preliminary data.</text>
</comment>
<organism evidence="6 7">
    <name type="scientific">Meganyctiphanes norvegica</name>
    <name type="common">Northern krill</name>
    <name type="synonym">Thysanopoda norvegica</name>
    <dbReference type="NCBI Taxonomy" id="48144"/>
    <lineage>
        <taxon>Eukaryota</taxon>
        <taxon>Metazoa</taxon>
        <taxon>Ecdysozoa</taxon>
        <taxon>Arthropoda</taxon>
        <taxon>Crustacea</taxon>
        <taxon>Multicrustacea</taxon>
        <taxon>Malacostraca</taxon>
        <taxon>Eumalacostraca</taxon>
        <taxon>Eucarida</taxon>
        <taxon>Euphausiacea</taxon>
        <taxon>Euphausiidae</taxon>
        <taxon>Meganyctiphanes</taxon>
    </lineage>
</organism>
<keyword evidence="3" id="KW-0863">Zinc-finger</keyword>
<evidence type="ECO:0000256" key="4">
    <source>
        <dbReference type="ARBA" id="ARBA00022833"/>
    </source>
</evidence>
<dbReference type="SUPFAM" id="SSF53098">
    <property type="entry name" value="Ribonuclease H-like"/>
    <property type="match status" value="1"/>
</dbReference>
<evidence type="ECO:0008006" key="8">
    <source>
        <dbReference type="Google" id="ProtNLM"/>
    </source>
</evidence>
<dbReference type="AlphaFoldDB" id="A0AAV2RQG5"/>